<feature type="transmembrane region" description="Helical" evidence="1">
    <location>
        <begin position="197"/>
        <end position="216"/>
    </location>
</feature>
<dbReference type="GO" id="GO:0005886">
    <property type="term" value="C:plasma membrane"/>
    <property type="evidence" value="ECO:0007669"/>
    <property type="project" value="TreeGrafter"/>
</dbReference>
<dbReference type="OrthoDB" id="9759607at2"/>
<feature type="transmembrane region" description="Helical" evidence="1">
    <location>
        <begin position="43"/>
        <end position="61"/>
    </location>
</feature>
<dbReference type="NCBIfam" id="TIGR00254">
    <property type="entry name" value="GGDEF"/>
    <property type="match status" value="1"/>
</dbReference>
<keyword evidence="1" id="KW-0812">Transmembrane</keyword>
<evidence type="ECO:0000259" key="2">
    <source>
        <dbReference type="PROSITE" id="PS50887"/>
    </source>
</evidence>
<evidence type="ECO:0000313" key="4">
    <source>
        <dbReference type="Proteomes" id="UP000199050"/>
    </source>
</evidence>
<dbReference type="CDD" id="cd01949">
    <property type="entry name" value="GGDEF"/>
    <property type="match status" value="1"/>
</dbReference>
<feature type="transmembrane region" description="Helical" evidence="1">
    <location>
        <begin position="73"/>
        <end position="97"/>
    </location>
</feature>
<dbReference type="GO" id="GO:1902201">
    <property type="term" value="P:negative regulation of bacterial-type flagellum-dependent cell motility"/>
    <property type="evidence" value="ECO:0007669"/>
    <property type="project" value="TreeGrafter"/>
</dbReference>
<feature type="transmembrane region" description="Helical" evidence="1">
    <location>
        <begin position="162"/>
        <end position="182"/>
    </location>
</feature>
<name>A0A1G9BQU1_9BACL</name>
<dbReference type="SMART" id="SM00267">
    <property type="entry name" value="GGDEF"/>
    <property type="match status" value="1"/>
</dbReference>
<dbReference type="PANTHER" id="PTHR45138">
    <property type="entry name" value="REGULATORY COMPONENTS OF SENSORY TRANSDUCTION SYSTEM"/>
    <property type="match status" value="1"/>
</dbReference>
<evidence type="ECO:0000256" key="1">
    <source>
        <dbReference type="SAM" id="Phobius"/>
    </source>
</evidence>
<sequence>MKHIAAAVSLDFETMLVCLFIVNFFTVLFMLSHRSYYTKGSVLRPYIIAKVIQLLAWMLLLTEAAVELRGMQLPVMLISLAGGMMEALALLKLLGVYNAGIRRVYYRLAGISGAGVLLLAGLYPSAESAGALTAVAGAAMIIYPVYLLCMKLGETPLQKLTGLLYGLAIIALLGQAVHLLYAQPLAGSAASRWLQEFFYISLYLLMFLGTAGYMLLSREYTYAELERVATYDELTGILNRRAFVVRARPLIAEAARADEPFSFLLLDVDHFKQINDTFGHETGDKVLWDFSRKIEAQLSSSDLFGRFGGEEFAVLLHRADETASTGLAERLRRCVLGAVIDDTLLPYTVSIGVVTIRSDKRVPLDRLYKLTDLALYEAKQTGRNRVVRTYEHSSLLDEKVPSS</sequence>
<dbReference type="InterPro" id="IPR043128">
    <property type="entry name" value="Rev_trsase/Diguanyl_cyclase"/>
</dbReference>
<keyword evidence="1" id="KW-1133">Transmembrane helix</keyword>
<dbReference type="InterPro" id="IPR029787">
    <property type="entry name" value="Nucleotide_cyclase"/>
</dbReference>
<organism evidence="3 4">
    <name type="scientific">Paenibacillus typhae</name>
    <dbReference type="NCBI Taxonomy" id="1174501"/>
    <lineage>
        <taxon>Bacteria</taxon>
        <taxon>Bacillati</taxon>
        <taxon>Bacillota</taxon>
        <taxon>Bacilli</taxon>
        <taxon>Bacillales</taxon>
        <taxon>Paenibacillaceae</taxon>
        <taxon>Paenibacillus</taxon>
    </lineage>
</organism>
<gene>
    <name evidence="3" type="ORF">SAMN05216192_14128</name>
</gene>
<dbReference type="PROSITE" id="PS50887">
    <property type="entry name" value="GGDEF"/>
    <property type="match status" value="1"/>
</dbReference>
<dbReference type="GO" id="GO:0052621">
    <property type="term" value="F:diguanylate cyclase activity"/>
    <property type="evidence" value="ECO:0007669"/>
    <property type="project" value="TreeGrafter"/>
</dbReference>
<dbReference type="Gene3D" id="3.30.70.270">
    <property type="match status" value="1"/>
</dbReference>
<feature type="transmembrane region" description="Helical" evidence="1">
    <location>
        <begin position="129"/>
        <end position="150"/>
    </location>
</feature>
<feature type="transmembrane region" description="Helical" evidence="1">
    <location>
        <begin position="104"/>
        <end position="123"/>
    </location>
</feature>
<dbReference type="FunFam" id="3.30.70.270:FF:000001">
    <property type="entry name" value="Diguanylate cyclase domain protein"/>
    <property type="match status" value="1"/>
</dbReference>
<feature type="domain" description="GGDEF" evidence="2">
    <location>
        <begin position="259"/>
        <end position="391"/>
    </location>
</feature>
<evidence type="ECO:0000313" key="3">
    <source>
        <dbReference type="EMBL" id="SDK41807.1"/>
    </source>
</evidence>
<proteinExistence type="predicted"/>
<dbReference type="SUPFAM" id="SSF55073">
    <property type="entry name" value="Nucleotide cyclase"/>
    <property type="match status" value="1"/>
</dbReference>
<dbReference type="STRING" id="1174501.SAMN05216192_14128"/>
<dbReference type="Proteomes" id="UP000199050">
    <property type="component" value="Unassembled WGS sequence"/>
</dbReference>
<feature type="transmembrane region" description="Helical" evidence="1">
    <location>
        <begin position="12"/>
        <end position="31"/>
    </location>
</feature>
<dbReference type="AlphaFoldDB" id="A0A1G9BQU1"/>
<keyword evidence="4" id="KW-1185">Reference proteome</keyword>
<dbReference type="InterPro" id="IPR000160">
    <property type="entry name" value="GGDEF_dom"/>
</dbReference>
<accession>A0A1G9BQU1</accession>
<dbReference type="PANTHER" id="PTHR45138:SF9">
    <property type="entry name" value="DIGUANYLATE CYCLASE DGCM-RELATED"/>
    <property type="match status" value="1"/>
</dbReference>
<dbReference type="Pfam" id="PF00990">
    <property type="entry name" value="GGDEF"/>
    <property type="match status" value="1"/>
</dbReference>
<keyword evidence="1" id="KW-0472">Membrane</keyword>
<protein>
    <submittedName>
        <fullName evidence="3">Diguanylate cyclase (GGDEF) domain-containing protein</fullName>
    </submittedName>
</protein>
<dbReference type="EMBL" id="FNDX01000041">
    <property type="protein sequence ID" value="SDK41807.1"/>
    <property type="molecule type" value="Genomic_DNA"/>
</dbReference>
<dbReference type="InterPro" id="IPR050469">
    <property type="entry name" value="Diguanylate_Cyclase"/>
</dbReference>
<dbReference type="RefSeq" id="WP_090718297.1">
    <property type="nucleotide sequence ID" value="NZ_FNDX01000041.1"/>
</dbReference>
<reference evidence="4" key="1">
    <citation type="submission" date="2016-10" db="EMBL/GenBank/DDBJ databases">
        <authorList>
            <person name="Varghese N."/>
            <person name="Submissions S."/>
        </authorList>
    </citation>
    <scope>NUCLEOTIDE SEQUENCE [LARGE SCALE GENOMIC DNA]</scope>
    <source>
        <strain evidence="4">CGMCC 1.11012</strain>
    </source>
</reference>
<dbReference type="GO" id="GO:0043709">
    <property type="term" value="P:cell adhesion involved in single-species biofilm formation"/>
    <property type="evidence" value="ECO:0007669"/>
    <property type="project" value="TreeGrafter"/>
</dbReference>